<protein>
    <submittedName>
        <fullName evidence="2">Uncharacterized protein</fullName>
    </submittedName>
</protein>
<dbReference type="RefSeq" id="WP_189397957.1">
    <property type="nucleotide sequence ID" value="NZ_BMXA01000001.1"/>
</dbReference>
<name>A0A918VEY5_9GAMM</name>
<organism evidence="2 3">
    <name type="scientific">Arenicella chitinivorans</name>
    <dbReference type="NCBI Taxonomy" id="1329800"/>
    <lineage>
        <taxon>Bacteria</taxon>
        <taxon>Pseudomonadati</taxon>
        <taxon>Pseudomonadota</taxon>
        <taxon>Gammaproteobacteria</taxon>
        <taxon>Arenicellales</taxon>
        <taxon>Arenicellaceae</taxon>
        <taxon>Arenicella</taxon>
    </lineage>
</organism>
<gene>
    <name evidence="2" type="ORF">GCM10008090_00020</name>
</gene>
<evidence type="ECO:0000313" key="2">
    <source>
        <dbReference type="EMBL" id="GGZ95887.1"/>
    </source>
</evidence>
<dbReference type="EMBL" id="BMXA01000001">
    <property type="protein sequence ID" value="GGZ95887.1"/>
    <property type="molecule type" value="Genomic_DNA"/>
</dbReference>
<keyword evidence="1" id="KW-0472">Membrane</keyword>
<dbReference type="AlphaFoldDB" id="A0A918VEY5"/>
<reference evidence="2" key="2">
    <citation type="submission" date="2020-09" db="EMBL/GenBank/DDBJ databases">
        <authorList>
            <person name="Sun Q."/>
            <person name="Kim S."/>
        </authorList>
    </citation>
    <scope>NUCLEOTIDE SEQUENCE</scope>
    <source>
        <strain evidence="2">KCTC 12711</strain>
    </source>
</reference>
<keyword evidence="1" id="KW-1133">Transmembrane helix</keyword>
<dbReference type="Proteomes" id="UP000614811">
    <property type="component" value="Unassembled WGS sequence"/>
</dbReference>
<accession>A0A918VEY5</accession>
<feature type="transmembrane region" description="Helical" evidence="1">
    <location>
        <begin position="7"/>
        <end position="24"/>
    </location>
</feature>
<keyword evidence="1" id="KW-0812">Transmembrane</keyword>
<comment type="caution">
    <text evidence="2">The sequence shown here is derived from an EMBL/GenBank/DDBJ whole genome shotgun (WGS) entry which is preliminary data.</text>
</comment>
<evidence type="ECO:0000256" key="1">
    <source>
        <dbReference type="SAM" id="Phobius"/>
    </source>
</evidence>
<sequence length="317" mass="35580">MFTKSKIIGALTVSLLAIGLYYWQSSQQVKVAGSDEEGHIEITLPQPQILARVDDDEQRSTNSNQERIETATSEEKVFNYDEDWCLSTDLSDEGREQSENEYTEWAASRNHLDGDRVEQFNRYTSYDIEALKALGDQGDLLALSAIVANPDVTDELKDKAAWTAAVYGGTGSAMSHFSTKLKGEAVAQMVAGKKVLAKKTFLESVAWDEFSAMRGDTLLIETIPFTLALDSMKEIQITEADEKWITQRARELYSKLSEERILMGLGEFDNTIPKVVAVERYGVAAYSIANYEQGEWYLKYFPPSECLDKRLELSASK</sequence>
<keyword evidence="3" id="KW-1185">Reference proteome</keyword>
<proteinExistence type="predicted"/>
<reference evidence="2" key="1">
    <citation type="journal article" date="2014" name="Int. J. Syst. Evol. Microbiol.">
        <title>Complete genome sequence of Corynebacterium casei LMG S-19264T (=DSM 44701T), isolated from a smear-ripened cheese.</title>
        <authorList>
            <consortium name="US DOE Joint Genome Institute (JGI-PGF)"/>
            <person name="Walter F."/>
            <person name="Albersmeier A."/>
            <person name="Kalinowski J."/>
            <person name="Ruckert C."/>
        </authorList>
    </citation>
    <scope>NUCLEOTIDE SEQUENCE</scope>
    <source>
        <strain evidence="2">KCTC 12711</strain>
    </source>
</reference>
<evidence type="ECO:0000313" key="3">
    <source>
        <dbReference type="Proteomes" id="UP000614811"/>
    </source>
</evidence>